<evidence type="ECO:0000256" key="2">
    <source>
        <dbReference type="ARBA" id="ARBA00012804"/>
    </source>
</evidence>
<dbReference type="GO" id="GO:0097621">
    <property type="term" value="F:monoamine oxidase activity"/>
    <property type="evidence" value="ECO:0007669"/>
    <property type="project" value="UniProtKB-EC"/>
</dbReference>
<dbReference type="EMBL" id="ASPP01000076">
    <property type="protein sequence ID" value="ETO36993.1"/>
    <property type="molecule type" value="Genomic_DNA"/>
</dbReference>
<accession>X6PFW3</accession>
<evidence type="ECO:0000256" key="3">
    <source>
        <dbReference type="ARBA" id="ARBA00048448"/>
    </source>
</evidence>
<dbReference type="AlphaFoldDB" id="X6PFW3"/>
<dbReference type="OrthoDB" id="7777654at2759"/>
<dbReference type="InterPro" id="IPR050703">
    <property type="entry name" value="Flavin_MAO"/>
</dbReference>
<dbReference type="PANTHER" id="PTHR43563:SF1">
    <property type="entry name" value="AMINE OXIDASE [FLAVIN-CONTAINING] B"/>
    <property type="match status" value="1"/>
</dbReference>
<gene>
    <name evidence="5" type="ORF">RFI_00069</name>
</gene>
<evidence type="ECO:0000256" key="1">
    <source>
        <dbReference type="ARBA" id="ARBA00005995"/>
    </source>
</evidence>
<dbReference type="InterPro" id="IPR002937">
    <property type="entry name" value="Amino_oxidase"/>
</dbReference>
<comment type="caution">
    <text evidence="5">The sequence shown here is derived from an EMBL/GenBank/DDBJ whole genome shotgun (WGS) entry which is preliminary data.</text>
</comment>
<evidence type="ECO:0000313" key="5">
    <source>
        <dbReference type="EMBL" id="ETO36993.1"/>
    </source>
</evidence>
<dbReference type="EC" id="1.4.3.4" evidence="2"/>
<name>X6PFW3_RETFI</name>
<evidence type="ECO:0000313" key="6">
    <source>
        <dbReference type="Proteomes" id="UP000023152"/>
    </source>
</evidence>
<comment type="catalytic activity">
    <reaction evidence="3">
        <text>a secondary aliphatic amine + O2 + H2O = a primary amine + an aldehyde + H2O2</text>
        <dbReference type="Rhea" id="RHEA:26414"/>
        <dbReference type="ChEBI" id="CHEBI:15377"/>
        <dbReference type="ChEBI" id="CHEBI:15379"/>
        <dbReference type="ChEBI" id="CHEBI:16240"/>
        <dbReference type="ChEBI" id="CHEBI:17478"/>
        <dbReference type="ChEBI" id="CHEBI:58855"/>
        <dbReference type="ChEBI" id="CHEBI:65296"/>
        <dbReference type="EC" id="1.4.3.4"/>
    </reaction>
</comment>
<dbReference type="Gene3D" id="3.50.50.60">
    <property type="entry name" value="FAD/NAD(P)-binding domain"/>
    <property type="match status" value="1"/>
</dbReference>
<comment type="similarity">
    <text evidence="1">Belongs to the flavin monoamine oxidase family.</text>
</comment>
<dbReference type="Gene3D" id="3.90.660.10">
    <property type="match status" value="1"/>
</dbReference>
<dbReference type="SUPFAM" id="SSF51905">
    <property type="entry name" value="FAD/NAD(P)-binding domain"/>
    <property type="match status" value="1"/>
</dbReference>
<dbReference type="Pfam" id="PF01593">
    <property type="entry name" value="Amino_oxidase"/>
    <property type="match status" value="1"/>
</dbReference>
<feature type="domain" description="Amine oxidase" evidence="4">
    <location>
        <begin position="63"/>
        <end position="237"/>
    </location>
</feature>
<reference evidence="5 6" key="1">
    <citation type="journal article" date="2013" name="Curr. Biol.">
        <title>The Genome of the Foraminiferan Reticulomyxa filosa.</title>
        <authorList>
            <person name="Glockner G."/>
            <person name="Hulsmann N."/>
            <person name="Schleicher M."/>
            <person name="Noegel A.A."/>
            <person name="Eichinger L."/>
            <person name="Gallinger C."/>
            <person name="Pawlowski J."/>
            <person name="Sierra R."/>
            <person name="Euteneuer U."/>
            <person name="Pillet L."/>
            <person name="Moustafa A."/>
            <person name="Platzer M."/>
            <person name="Groth M."/>
            <person name="Szafranski K."/>
            <person name="Schliwa M."/>
        </authorList>
    </citation>
    <scope>NUCLEOTIDE SEQUENCE [LARGE SCALE GENOMIC DNA]</scope>
</reference>
<dbReference type="PANTHER" id="PTHR43563">
    <property type="entry name" value="AMINE OXIDASE"/>
    <property type="match status" value="1"/>
</dbReference>
<dbReference type="InterPro" id="IPR036188">
    <property type="entry name" value="FAD/NAD-bd_sf"/>
</dbReference>
<keyword evidence="6" id="KW-1185">Reference proteome</keyword>
<dbReference type="Proteomes" id="UP000023152">
    <property type="component" value="Unassembled WGS sequence"/>
</dbReference>
<organism evidence="5 6">
    <name type="scientific">Reticulomyxa filosa</name>
    <dbReference type="NCBI Taxonomy" id="46433"/>
    <lineage>
        <taxon>Eukaryota</taxon>
        <taxon>Sar</taxon>
        <taxon>Rhizaria</taxon>
        <taxon>Retaria</taxon>
        <taxon>Foraminifera</taxon>
        <taxon>Monothalamids</taxon>
        <taxon>Reticulomyxidae</taxon>
        <taxon>Reticulomyxa</taxon>
    </lineage>
</organism>
<proteinExistence type="inferred from homology"/>
<sequence>MSRQVRMKVDYLIVMTQDSNFSNFLIQLKVVQNFYKINFKTAMFNEIKSKDHVYDVIIIGSGISGLSAGLWFKDCGVKNIVVLEARDRVGGRLCTEKVALEKKKGEEDKKEREDKSGSNKGKWINETYVDAGGAYVGPTQTRLLRMAKRYNIKTYKINTKGNSLYYRNGKSHSYTGTIPYNAGIFTLLDINHLLNTTDALANKINDNMKHKDKTNYDEITVKQWMEANSISKDAQNMYSTALRTVLCVEPSEVSMLSWLAFVKSSQGMLRMIETDNGAQERKFIGGTQNICQQMKFELDTIHQVSEKKRPKMWLN</sequence>
<evidence type="ECO:0000259" key="4">
    <source>
        <dbReference type="Pfam" id="PF01593"/>
    </source>
</evidence>
<protein>
    <recommendedName>
        <fullName evidence="2">monoamine oxidase</fullName>
        <ecNumber evidence="2">1.4.3.4</ecNumber>
    </recommendedName>
</protein>